<sequence>MLIQEGDKRTPATDLMLASILAFVAGGVNSAGYLGYRYFSANMTGNVSMASDFLAVSRSDLALGFLTIVVMFILGAFIASCLIEVGKRQLRRNIYALTLIVEAALLMLVGLFITLSARSPNGVLVVGLLSLTMGLQNAASTRISGSRVRTTHVSGVATDIGVGIAMLLGNNSSSDRLAIVLRLKLHLVTIVFFALGGVFGVLGYQHLGGLSFCALAMPLLLLSIRYLR</sequence>
<evidence type="ECO:0000313" key="2">
    <source>
        <dbReference type="EMBL" id="MXO02920.1"/>
    </source>
</evidence>
<dbReference type="EMBL" id="WUML01000037">
    <property type="protein sequence ID" value="MXO02920.1"/>
    <property type="molecule type" value="Genomic_DNA"/>
</dbReference>
<dbReference type="AlphaFoldDB" id="A0A6N8TP59"/>
<feature type="transmembrane region" description="Helical" evidence="1">
    <location>
        <begin position="94"/>
        <end position="115"/>
    </location>
</feature>
<keyword evidence="1" id="KW-0472">Membrane</keyword>
<feature type="transmembrane region" description="Helical" evidence="1">
    <location>
        <begin position="61"/>
        <end position="82"/>
    </location>
</feature>
<organism evidence="2 3">
    <name type="scientific">Shinella zoogloeoides</name>
    <name type="common">Crabtreella saccharophila</name>
    <dbReference type="NCBI Taxonomy" id="352475"/>
    <lineage>
        <taxon>Bacteria</taxon>
        <taxon>Pseudomonadati</taxon>
        <taxon>Pseudomonadota</taxon>
        <taxon>Alphaproteobacteria</taxon>
        <taxon>Hyphomicrobiales</taxon>
        <taxon>Rhizobiaceae</taxon>
        <taxon>Shinella</taxon>
    </lineage>
</organism>
<proteinExistence type="predicted"/>
<feature type="transmembrane region" description="Helical" evidence="1">
    <location>
        <begin position="185"/>
        <end position="203"/>
    </location>
</feature>
<feature type="transmembrane region" description="Helical" evidence="1">
    <location>
        <begin position="12"/>
        <end position="36"/>
    </location>
</feature>
<evidence type="ECO:0000256" key="1">
    <source>
        <dbReference type="SAM" id="Phobius"/>
    </source>
</evidence>
<dbReference type="PANTHER" id="PTHR37314:SF4">
    <property type="entry name" value="UPF0700 TRANSMEMBRANE PROTEIN YOAK"/>
    <property type="match status" value="1"/>
</dbReference>
<keyword evidence="1" id="KW-0812">Transmembrane</keyword>
<keyword evidence="1" id="KW-1133">Transmembrane helix</keyword>
<accession>A0A6N8TP59</accession>
<protein>
    <submittedName>
        <fullName evidence="2">DUF1275 domain-containing protein</fullName>
    </submittedName>
</protein>
<dbReference type="Proteomes" id="UP000440304">
    <property type="component" value="Unassembled WGS sequence"/>
</dbReference>
<feature type="transmembrane region" description="Helical" evidence="1">
    <location>
        <begin position="209"/>
        <end position="227"/>
    </location>
</feature>
<dbReference type="InterPro" id="IPR010699">
    <property type="entry name" value="DUF1275"/>
</dbReference>
<gene>
    <name evidence="2" type="ORF">GR156_21700</name>
</gene>
<dbReference type="Pfam" id="PF06912">
    <property type="entry name" value="DUF1275"/>
    <property type="match status" value="1"/>
</dbReference>
<reference evidence="2 3" key="1">
    <citation type="submission" date="2019-12" db="EMBL/GenBank/DDBJ databases">
        <title>Shinella granuli gen. nov., sp. nov., and proposal of the reclassification of Zoogloea ramigera ATCC 19623 as Shinella zoogloeoides sp. nov.</title>
        <authorList>
            <person name="Gao J."/>
        </authorList>
    </citation>
    <scope>NUCLEOTIDE SEQUENCE [LARGE SCALE GENOMIC DNA]</scope>
    <source>
        <strain evidence="2 3">DSM 287</strain>
    </source>
</reference>
<dbReference type="RefSeq" id="WP_035219792.1">
    <property type="nucleotide sequence ID" value="NZ_CP086610.1"/>
</dbReference>
<name>A0A6N8TP59_SHIZO</name>
<comment type="caution">
    <text evidence="2">The sequence shown here is derived from an EMBL/GenBank/DDBJ whole genome shotgun (WGS) entry which is preliminary data.</text>
</comment>
<feature type="transmembrane region" description="Helical" evidence="1">
    <location>
        <begin position="121"/>
        <end position="139"/>
    </location>
</feature>
<evidence type="ECO:0000313" key="3">
    <source>
        <dbReference type="Proteomes" id="UP000440304"/>
    </source>
</evidence>
<dbReference type="PANTHER" id="PTHR37314">
    <property type="entry name" value="SLR0142 PROTEIN"/>
    <property type="match status" value="1"/>
</dbReference>
<dbReference type="OrthoDB" id="270162at2"/>